<feature type="region of interest" description="Disordered" evidence="1">
    <location>
        <begin position="28"/>
        <end position="50"/>
    </location>
</feature>
<organism evidence="2 3">
    <name type="scientific">Corchorus olitorius</name>
    <dbReference type="NCBI Taxonomy" id="93759"/>
    <lineage>
        <taxon>Eukaryota</taxon>
        <taxon>Viridiplantae</taxon>
        <taxon>Streptophyta</taxon>
        <taxon>Embryophyta</taxon>
        <taxon>Tracheophyta</taxon>
        <taxon>Spermatophyta</taxon>
        <taxon>Magnoliopsida</taxon>
        <taxon>eudicotyledons</taxon>
        <taxon>Gunneridae</taxon>
        <taxon>Pentapetalae</taxon>
        <taxon>rosids</taxon>
        <taxon>malvids</taxon>
        <taxon>Malvales</taxon>
        <taxon>Malvaceae</taxon>
        <taxon>Grewioideae</taxon>
        <taxon>Apeibeae</taxon>
        <taxon>Corchorus</taxon>
    </lineage>
</organism>
<proteinExistence type="predicted"/>
<name>A0A1R3HIT3_9ROSI</name>
<evidence type="ECO:0000256" key="1">
    <source>
        <dbReference type="SAM" id="MobiDB-lite"/>
    </source>
</evidence>
<feature type="compositionally biased region" description="Basic and acidic residues" evidence="1">
    <location>
        <begin position="28"/>
        <end position="38"/>
    </location>
</feature>
<dbReference type="Proteomes" id="UP000187203">
    <property type="component" value="Unassembled WGS sequence"/>
</dbReference>
<gene>
    <name evidence="2" type="ORF">COLO4_28663</name>
</gene>
<dbReference type="EMBL" id="AWUE01020020">
    <property type="protein sequence ID" value="OMO70257.1"/>
    <property type="molecule type" value="Genomic_DNA"/>
</dbReference>
<protein>
    <submittedName>
        <fullName evidence="2">ATP binding protein</fullName>
    </submittedName>
</protein>
<reference evidence="3" key="1">
    <citation type="submission" date="2013-09" db="EMBL/GenBank/DDBJ databases">
        <title>Corchorus olitorius genome sequencing.</title>
        <authorList>
            <person name="Alam M."/>
            <person name="Haque M.S."/>
            <person name="Islam M.S."/>
            <person name="Emdad E.M."/>
            <person name="Islam M.M."/>
            <person name="Ahmed B."/>
            <person name="Halim A."/>
            <person name="Hossen Q.M.M."/>
            <person name="Hossain M.Z."/>
            <person name="Ahmed R."/>
            <person name="Khan M.M."/>
            <person name="Islam R."/>
            <person name="Rashid M.M."/>
            <person name="Khan S.A."/>
            <person name="Rahman M.S."/>
            <person name="Alam M."/>
            <person name="Yahiya A.S."/>
            <person name="Khan M.S."/>
            <person name="Azam M.S."/>
            <person name="Haque T."/>
            <person name="Lashkar M.Z.H."/>
            <person name="Akhand A.I."/>
            <person name="Morshed G."/>
            <person name="Roy S."/>
            <person name="Uddin K.S."/>
            <person name="Rabeya T."/>
            <person name="Hossain A.S."/>
            <person name="Chowdhury A."/>
            <person name="Snigdha A.R."/>
            <person name="Mortoza M.S."/>
            <person name="Matin S.A."/>
            <person name="Hoque S.M.E."/>
            <person name="Islam M.K."/>
            <person name="Roy D.K."/>
            <person name="Haider R."/>
            <person name="Moosa M.M."/>
            <person name="Elias S.M."/>
            <person name="Hasan A.M."/>
            <person name="Jahan S."/>
            <person name="Shafiuddin M."/>
            <person name="Mahmood N."/>
            <person name="Shommy N.S."/>
        </authorList>
    </citation>
    <scope>NUCLEOTIDE SEQUENCE [LARGE SCALE GENOMIC DNA]</scope>
    <source>
        <strain evidence="3">cv. O-4</strain>
    </source>
</reference>
<accession>A0A1R3HIT3</accession>
<dbReference type="AlphaFoldDB" id="A0A1R3HIT3"/>
<keyword evidence="3" id="KW-1185">Reference proteome</keyword>
<sequence length="50" mass="5542">MKSNWSQVQRPSQLENSLVTASMEIKAMKESNDVESKAGESPSKVTEKTD</sequence>
<comment type="caution">
    <text evidence="2">The sequence shown here is derived from an EMBL/GenBank/DDBJ whole genome shotgun (WGS) entry which is preliminary data.</text>
</comment>
<evidence type="ECO:0000313" key="3">
    <source>
        <dbReference type="Proteomes" id="UP000187203"/>
    </source>
</evidence>
<evidence type="ECO:0000313" key="2">
    <source>
        <dbReference type="EMBL" id="OMO70257.1"/>
    </source>
</evidence>